<evidence type="ECO:0000313" key="2">
    <source>
        <dbReference type="EMBL" id="CAL4910455.1"/>
    </source>
</evidence>
<gene>
    <name evidence="2" type="ORF">URODEC1_LOCUS14368</name>
</gene>
<evidence type="ECO:0008006" key="4">
    <source>
        <dbReference type="Google" id="ProtNLM"/>
    </source>
</evidence>
<dbReference type="AlphaFoldDB" id="A0ABC8WMZ1"/>
<feature type="compositionally biased region" description="Low complexity" evidence="1">
    <location>
        <begin position="236"/>
        <end position="258"/>
    </location>
</feature>
<dbReference type="PANTHER" id="PTHR34451">
    <property type="entry name" value="PHD FINGER FAMILY PROTEIN"/>
    <property type="match status" value="1"/>
</dbReference>
<dbReference type="EMBL" id="OZ075122">
    <property type="protein sequence ID" value="CAL4910455.1"/>
    <property type="molecule type" value="Genomic_DNA"/>
</dbReference>
<dbReference type="Proteomes" id="UP001497457">
    <property type="component" value="Chromosome 12b"/>
</dbReference>
<evidence type="ECO:0000256" key="1">
    <source>
        <dbReference type="SAM" id="MobiDB-lite"/>
    </source>
</evidence>
<reference evidence="2" key="1">
    <citation type="submission" date="2024-10" db="EMBL/GenBank/DDBJ databases">
        <authorList>
            <person name="Ryan C."/>
        </authorList>
    </citation>
    <scope>NUCLEOTIDE SEQUENCE [LARGE SCALE GENOMIC DNA]</scope>
</reference>
<evidence type="ECO:0000313" key="3">
    <source>
        <dbReference type="Proteomes" id="UP001497457"/>
    </source>
</evidence>
<organism evidence="2 3">
    <name type="scientific">Urochloa decumbens</name>
    <dbReference type="NCBI Taxonomy" id="240449"/>
    <lineage>
        <taxon>Eukaryota</taxon>
        <taxon>Viridiplantae</taxon>
        <taxon>Streptophyta</taxon>
        <taxon>Embryophyta</taxon>
        <taxon>Tracheophyta</taxon>
        <taxon>Spermatophyta</taxon>
        <taxon>Magnoliopsida</taxon>
        <taxon>Liliopsida</taxon>
        <taxon>Poales</taxon>
        <taxon>Poaceae</taxon>
        <taxon>PACMAD clade</taxon>
        <taxon>Panicoideae</taxon>
        <taxon>Panicodae</taxon>
        <taxon>Paniceae</taxon>
        <taxon>Melinidinae</taxon>
        <taxon>Urochloa</taxon>
    </lineage>
</organism>
<sequence length="285" mass="29476">MASPFRPSQPAPSAPGGCGGDGCASGRDAWPLLHFRHEGVFCLLCSSCVLLYNPAAFCTACLHLLSTSDAAASAPPGDPAVAPPGPAAPCSICGLSVAHLSCVPGDPASFVCPPCAAAKENRAFSFTPVNPGGPGAPRALDQRDARVLLVAARIAHDSVSRAAAAARQEAERRVAEAAAARKRSREMLDAAFRALEAEAREAKMRPVPAPQPPKKKPPPKSTEANRDKDRVLKLNAMQQPALAFAAAAAAAAAATSMPLPTPPPPPREDRRPVKQEPQGEIFGTL</sequence>
<feature type="compositionally biased region" description="Basic and acidic residues" evidence="1">
    <location>
        <begin position="223"/>
        <end position="232"/>
    </location>
</feature>
<proteinExistence type="predicted"/>
<feature type="region of interest" description="Disordered" evidence="1">
    <location>
        <begin position="200"/>
        <end position="285"/>
    </location>
</feature>
<dbReference type="PANTHER" id="PTHR34451:SF7">
    <property type="entry name" value="PHD FINGER FAMILY PROTEIN"/>
    <property type="match status" value="1"/>
</dbReference>
<accession>A0ABC8WMZ1</accession>
<keyword evidence="3" id="KW-1185">Reference proteome</keyword>
<protein>
    <recommendedName>
        <fullName evidence="4">Zinc finger PHD-type domain-containing protein</fullName>
    </recommendedName>
</protein>
<name>A0ABC8WMZ1_9POAL</name>